<proteinExistence type="inferred from homology"/>
<keyword evidence="3" id="KW-0285">Flavoprotein</keyword>
<gene>
    <name evidence="7" type="ORF">ACFO3E_16975</name>
</gene>
<dbReference type="Proteomes" id="UP001595957">
    <property type="component" value="Unassembled WGS sequence"/>
</dbReference>
<comment type="similarity">
    <text evidence="2">Belongs to the nitroreductase family.</text>
</comment>
<evidence type="ECO:0000256" key="1">
    <source>
        <dbReference type="ARBA" id="ARBA00001917"/>
    </source>
</evidence>
<name>A0ABV9F2P2_9SPHN</name>
<comment type="cofactor">
    <cofactor evidence="1">
        <name>FMN</name>
        <dbReference type="ChEBI" id="CHEBI:58210"/>
    </cofactor>
</comment>
<dbReference type="InterPro" id="IPR029479">
    <property type="entry name" value="Nitroreductase"/>
</dbReference>
<organism evidence="7 8">
    <name type="scientific">Sphingobium tyrosinilyticum</name>
    <dbReference type="NCBI Taxonomy" id="2715436"/>
    <lineage>
        <taxon>Bacteria</taxon>
        <taxon>Pseudomonadati</taxon>
        <taxon>Pseudomonadota</taxon>
        <taxon>Alphaproteobacteria</taxon>
        <taxon>Sphingomonadales</taxon>
        <taxon>Sphingomonadaceae</taxon>
        <taxon>Sphingobium</taxon>
    </lineage>
</organism>
<accession>A0ABV9F2P2</accession>
<sequence>MAMEVSEAVATRRSVRAFLPTPVEEALLLRVLEKARRAPSGGNVQPWHGVVVSGAALERLIAAVGEQAAAGTSTPDYDIYPPALPEPYRSRRFQCGEEMYAAIGIPREDRPARLAHVARNLTAFGAPVVLFCHTPAFMGPPQWSDLGMWLQTIMLLLREEGVDSCPQEAWSVHGGAIRAHLDIPADHLLFCGLAIGYADNDAPINQARIDRAPLAELIRFKK</sequence>
<dbReference type="PANTHER" id="PTHR43673:SF2">
    <property type="entry name" value="NITROREDUCTASE"/>
    <property type="match status" value="1"/>
</dbReference>
<protein>
    <submittedName>
        <fullName evidence="7">Nitroreductase</fullName>
    </submittedName>
</protein>
<comment type="caution">
    <text evidence="7">The sequence shown here is derived from an EMBL/GenBank/DDBJ whole genome shotgun (WGS) entry which is preliminary data.</text>
</comment>
<evidence type="ECO:0000259" key="6">
    <source>
        <dbReference type="Pfam" id="PF00881"/>
    </source>
</evidence>
<dbReference type="SUPFAM" id="SSF55469">
    <property type="entry name" value="FMN-dependent nitroreductase-like"/>
    <property type="match status" value="1"/>
</dbReference>
<evidence type="ECO:0000256" key="3">
    <source>
        <dbReference type="ARBA" id="ARBA00022630"/>
    </source>
</evidence>
<keyword evidence="4" id="KW-0288">FMN</keyword>
<reference evidence="8" key="1">
    <citation type="journal article" date="2019" name="Int. J. Syst. Evol. Microbiol.">
        <title>The Global Catalogue of Microorganisms (GCM) 10K type strain sequencing project: providing services to taxonomists for standard genome sequencing and annotation.</title>
        <authorList>
            <consortium name="The Broad Institute Genomics Platform"/>
            <consortium name="The Broad Institute Genome Sequencing Center for Infectious Disease"/>
            <person name="Wu L."/>
            <person name="Ma J."/>
        </authorList>
    </citation>
    <scope>NUCLEOTIDE SEQUENCE [LARGE SCALE GENOMIC DNA]</scope>
    <source>
        <strain evidence="8">NBRC 103632</strain>
    </source>
</reference>
<keyword evidence="5" id="KW-0560">Oxidoreductase</keyword>
<evidence type="ECO:0000256" key="2">
    <source>
        <dbReference type="ARBA" id="ARBA00007118"/>
    </source>
</evidence>
<keyword evidence="8" id="KW-1185">Reference proteome</keyword>
<dbReference type="InterPro" id="IPR000415">
    <property type="entry name" value="Nitroreductase-like"/>
</dbReference>
<dbReference type="Pfam" id="PF00881">
    <property type="entry name" value="Nitroreductase"/>
    <property type="match status" value="1"/>
</dbReference>
<evidence type="ECO:0000256" key="5">
    <source>
        <dbReference type="ARBA" id="ARBA00023002"/>
    </source>
</evidence>
<dbReference type="Gene3D" id="3.40.109.10">
    <property type="entry name" value="NADH Oxidase"/>
    <property type="match status" value="1"/>
</dbReference>
<evidence type="ECO:0000313" key="7">
    <source>
        <dbReference type="EMBL" id="MFC4595857.1"/>
    </source>
</evidence>
<dbReference type="CDD" id="cd02136">
    <property type="entry name" value="PnbA_NfnB-like"/>
    <property type="match status" value="1"/>
</dbReference>
<dbReference type="PANTHER" id="PTHR43673">
    <property type="entry name" value="NAD(P)H NITROREDUCTASE YDGI-RELATED"/>
    <property type="match status" value="1"/>
</dbReference>
<evidence type="ECO:0000256" key="4">
    <source>
        <dbReference type="ARBA" id="ARBA00022643"/>
    </source>
</evidence>
<dbReference type="EMBL" id="JBHSFZ010000058">
    <property type="protein sequence ID" value="MFC4595857.1"/>
    <property type="molecule type" value="Genomic_DNA"/>
</dbReference>
<feature type="domain" description="Nitroreductase" evidence="6">
    <location>
        <begin position="10"/>
        <end position="197"/>
    </location>
</feature>
<evidence type="ECO:0000313" key="8">
    <source>
        <dbReference type="Proteomes" id="UP001595957"/>
    </source>
</evidence>